<dbReference type="InterPro" id="IPR013113">
    <property type="entry name" value="SIP_FAD-bd"/>
</dbReference>
<dbReference type="Pfam" id="PF08021">
    <property type="entry name" value="FAD_binding_9"/>
    <property type="match status" value="1"/>
</dbReference>
<evidence type="ECO:0000313" key="2">
    <source>
        <dbReference type="EMBL" id="SHN11026.1"/>
    </source>
</evidence>
<name>A0A1M7P3B6_9ACTN</name>
<dbReference type="AlphaFoldDB" id="A0A1M7P3B6"/>
<dbReference type="STRING" id="310782.SAMN05216499_1218"/>
<dbReference type="PANTHER" id="PTHR30157">
    <property type="entry name" value="FERRIC REDUCTASE, NADPH-DEPENDENT"/>
    <property type="match status" value="1"/>
</dbReference>
<dbReference type="PROSITE" id="PS51384">
    <property type="entry name" value="FAD_FR"/>
    <property type="match status" value="1"/>
</dbReference>
<dbReference type="GO" id="GO:0016491">
    <property type="term" value="F:oxidoreductase activity"/>
    <property type="evidence" value="ECO:0007669"/>
    <property type="project" value="InterPro"/>
</dbReference>
<dbReference type="InterPro" id="IPR017927">
    <property type="entry name" value="FAD-bd_FR_type"/>
</dbReference>
<dbReference type="Pfam" id="PF04954">
    <property type="entry name" value="SIP"/>
    <property type="match status" value="1"/>
</dbReference>
<dbReference type="Gene3D" id="3.40.50.80">
    <property type="entry name" value="Nucleotide-binding domain of ferredoxin-NADP reductase (FNR) module"/>
    <property type="match status" value="1"/>
</dbReference>
<dbReference type="InterPro" id="IPR039374">
    <property type="entry name" value="SIP_fam"/>
</dbReference>
<protein>
    <submittedName>
        <fullName evidence="2">NADPH-dependent ferric siderophore reductase, contains FAD-binding and SIP domains</fullName>
    </submittedName>
</protein>
<sequence length="266" mass="28704">MTAPAYDFFRARVLRTHRLSPGLLRVVLGGPGLDAVATGGRDQRLKLFLPQDGQHEPVLPDVLDTDWYPRWRALDPDVRGVMRTYTVRDVRRSPAEVDIDFALHGDLGPASRWVGRAAPGDRLTVLAPVVPDNGGVDFRPPPGTDWVLLCADETAVPAVAGILEWLPAGTVVKAWISVGDPADRIELPTKCAAEISWLTRPSSLPAAVAAAALPTGTPYAWVAGEAATVRDLRRHLVGARAFPRSAVTFTGYWRRGTSEDALLPAA</sequence>
<accession>A0A1M7P3B6</accession>
<dbReference type="PANTHER" id="PTHR30157:SF0">
    <property type="entry name" value="NADPH-DEPENDENT FERRIC-CHELATE REDUCTASE"/>
    <property type="match status" value="1"/>
</dbReference>
<gene>
    <name evidence="2" type="ORF">SAMN05216499_1218</name>
</gene>
<dbReference type="InterPro" id="IPR017938">
    <property type="entry name" value="Riboflavin_synthase-like_b-brl"/>
</dbReference>
<dbReference type="CDD" id="cd06193">
    <property type="entry name" value="siderophore_interacting"/>
    <property type="match status" value="1"/>
</dbReference>
<keyword evidence="3" id="KW-1185">Reference proteome</keyword>
<evidence type="ECO:0000259" key="1">
    <source>
        <dbReference type="PROSITE" id="PS51384"/>
    </source>
</evidence>
<dbReference type="RefSeq" id="WP_073501398.1">
    <property type="nucleotide sequence ID" value="NZ_FRBI01000021.1"/>
</dbReference>
<dbReference type="EMBL" id="FRBI01000021">
    <property type="protein sequence ID" value="SHN11026.1"/>
    <property type="molecule type" value="Genomic_DNA"/>
</dbReference>
<dbReference type="SUPFAM" id="SSF63380">
    <property type="entry name" value="Riboflavin synthase domain-like"/>
    <property type="match status" value="1"/>
</dbReference>
<dbReference type="InterPro" id="IPR039261">
    <property type="entry name" value="FNR_nucleotide-bd"/>
</dbReference>
<reference evidence="2 3" key="1">
    <citation type="submission" date="2016-11" db="EMBL/GenBank/DDBJ databases">
        <authorList>
            <person name="Jaros S."/>
            <person name="Januszkiewicz K."/>
            <person name="Wedrychowicz H."/>
        </authorList>
    </citation>
    <scope>NUCLEOTIDE SEQUENCE [LARGE SCALE GENOMIC DNA]</scope>
    <source>
        <strain evidence="2 3">CGMCC 4.2025</strain>
    </source>
</reference>
<dbReference type="OrthoDB" id="3291337at2"/>
<organism evidence="2 3">
    <name type="scientific">Actinacidiphila paucisporea</name>
    <dbReference type="NCBI Taxonomy" id="310782"/>
    <lineage>
        <taxon>Bacteria</taxon>
        <taxon>Bacillati</taxon>
        <taxon>Actinomycetota</taxon>
        <taxon>Actinomycetes</taxon>
        <taxon>Kitasatosporales</taxon>
        <taxon>Streptomycetaceae</taxon>
        <taxon>Actinacidiphila</taxon>
    </lineage>
</organism>
<dbReference type="InterPro" id="IPR007037">
    <property type="entry name" value="SIP_rossman_dom"/>
</dbReference>
<dbReference type="Proteomes" id="UP000184111">
    <property type="component" value="Unassembled WGS sequence"/>
</dbReference>
<proteinExistence type="predicted"/>
<feature type="domain" description="FAD-binding FR-type" evidence="1">
    <location>
        <begin position="6"/>
        <end position="141"/>
    </location>
</feature>
<evidence type="ECO:0000313" key="3">
    <source>
        <dbReference type="Proteomes" id="UP000184111"/>
    </source>
</evidence>
<dbReference type="Gene3D" id="2.40.30.10">
    <property type="entry name" value="Translation factors"/>
    <property type="match status" value="1"/>
</dbReference>